<dbReference type="InterPro" id="IPR032675">
    <property type="entry name" value="LRR_dom_sf"/>
</dbReference>
<comment type="subcellular location">
    <subcellularLocation>
        <location evidence="1">Cell envelope</location>
    </subcellularLocation>
</comment>
<accession>A0A6A2XHL2</accession>
<name>A0A6A2XHL2_HIBSY</name>
<dbReference type="Proteomes" id="UP000436088">
    <property type="component" value="Unassembled WGS sequence"/>
</dbReference>
<dbReference type="InterPro" id="IPR001611">
    <property type="entry name" value="Leu-rich_rpt"/>
</dbReference>
<dbReference type="SUPFAM" id="SSF52058">
    <property type="entry name" value="L domain-like"/>
    <property type="match status" value="1"/>
</dbReference>
<protein>
    <submittedName>
        <fullName evidence="2">Uncharacterized protein</fullName>
    </submittedName>
</protein>
<evidence type="ECO:0000313" key="3">
    <source>
        <dbReference type="Proteomes" id="UP000436088"/>
    </source>
</evidence>
<dbReference type="InterPro" id="IPR051848">
    <property type="entry name" value="PGIP"/>
</dbReference>
<dbReference type="Gene3D" id="3.80.10.10">
    <property type="entry name" value="Ribonuclease Inhibitor"/>
    <property type="match status" value="1"/>
</dbReference>
<sequence length="276" mass="31162">MALLQSQDNRHGRVTKLELKHLRISGSLSPYIGNLSFLRESRLVGTNFYNQIPLEIGGLRRLERLQLTDNSISGEIPSNLSACSKLTLIDMRAGNAISGVVPVTMFNLSNMRAFDIGLSKIQVSAEMCLHCLNSIFGITLTCSTEPPSERMDMSDVVAKLYSMEGKSKHLEYKGINKSKPLILQKKYEVDFPIMALALVSWRRSLVKQTREGMTTYMPPILCRLRKIHVKLQLLRLDAVNISGIKQHPGSKLWCLSTSRAMVPRRSFRRLWKASTK</sequence>
<organism evidence="2 3">
    <name type="scientific">Hibiscus syriacus</name>
    <name type="common">Rose of Sharon</name>
    <dbReference type="NCBI Taxonomy" id="106335"/>
    <lineage>
        <taxon>Eukaryota</taxon>
        <taxon>Viridiplantae</taxon>
        <taxon>Streptophyta</taxon>
        <taxon>Embryophyta</taxon>
        <taxon>Tracheophyta</taxon>
        <taxon>Spermatophyta</taxon>
        <taxon>Magnoliopsida</taxon>
        <taxon>eudicotyledons</taxon>
        <taxon>Gunneridae</taxon>
        <taxon>Pentapetalae</taxon>
        <taxon>rosids</taxon>
        <taxon>malvids</taxon>
        <taxon>Malvales</taxon>
        <taxon>Malvaceae</taxon>
        <taxon>Malvoideae</taxon>
        <taxon>Hibiscus</taxon>
    </lineage>
</organism>
<dbReference type="AlphaFoldDB" id="A0A6A2XHL2"/>
<evidence type="ECO:0000256" key="1">
    <source>
        <dbReference type="ARBA" id="ARBA00004196"/>
    </source>
</evidence>
<dbReference type="Pfam" id="PF00560">
    <property type="entry name" value="LRR_1"/>
    <property type="match status" value="1"/>
</dbReference>
<dbReference type="EMBL" id="VEPZ02001530">
    <property type="protein sequence ID" value="KAE8669260.1"/>
    <property type="molecule type" value="Genomic_DNA"/>
</dbReference>
<evidence type="ECO:0000313" key="2">
    <source>
        <dbReference type="EMBL" id="KAE8669260.1"/>
    </source>
</evidence>
<reference evidence="2" key="1">
    <citation type="submission" date="2019-09" db="EMBL/GenBank/DDBJ databases">
        <title>Draft genome information of white flower Hibiscus syriacus.</title>
        <authorList>
            <person name="Kim Y.-M."/>
        </authorList>
    </citation>
    <scope>NUCLEOTIDE SEQUENCE [LARGE SCALE GENOMIC DNA]</scope>
    <source>
        <strain evidence="2">YM2019G1</strain>
    </source>
</reference>
<proteinExistence type="predicted"/>
<dbReference type="PANTHER" id="PTHR48059">
    <property type="entry name" value="POLYGALACTURONASE INHIBITOR 1"/>
    <property type="match status" value="1"/>
</dbReference>
<comment type="caution">
    <text evidence="2">The sequence shown here is derived from an EMBL/GenBank/DDBJ whole genome shotgun (WGS) entry which is preliminary data.</text>
</comment>
<gene>
    <name evidence="2" type="ORF">F3Y22_tig00112249pilonHSYRG00138</name>
</gene>
<keyword evidence="3" id="KW-1185">Reference proteome</keyword>
<dbReference type="PANTHER" id="PTHR48059:SF4">
    <property type="entry name" value="POLYGALACTURONASE INHIBITOR 1-RELATED"/>
    <property type="match status" value="1"/>
</dbReference>